<dbReference type="Gene3D" id="1.20.210.10">
    <property type="entry name" value="Cytochrome c oxidase-like, subunit I domain"/>
    <property type="match status" value="1"/>
</dbReference>
<dbReference type="Proteomes" id="UP001433638">
    <property type="component" value="Unassembled WGS sequence"/>
</dbReference>
<feature type="transmembrane region" description="Helical" evidence="1">
    <location>
        <begin position="7"/>
        <end position="26"/>
    </location>
</feature>
<protein>
    <submittedName>
        <fullName evidence="2">Cytochrome-c oxidase</fullName>
    </submittedName>
</protein>
<accession>A0ABV1M8C8</accession>
<gene>
    <name evidence="2" type="ORF">ABNW52_14370</name>
</gene>
<keyword evidence="3" id="KW-1185">Reference proteome</keyword>
<dbReference type="EMBL" id="JBEFLD010000007">
    <property type="protein sequence ID" value="MEQ6291800.1"/>
    <property type="molecule type" value="Genomic_DNA"/>
</dbReference>
<feature type="transmembrane region" description="Helical" evidence="1">
    <location>
        <begin position="69"/>
        <end position="88"/>
    </location>
</feature>
<feature type="transmembrane region" description="Helical" evidence="1">
    <location>
        <begin position="38"/>
        <end position="57"/>
    </location>
</feature>
<dbReference type="RefSeq" id="WP_349589153.1">
    <property type="nucleotide sequence ID" value="NZ_JBEFLD010000007.1"/>
</dbReference>
<evidence type="ECO:0000256" key="1">
    <source>
        <dbReference type="SAM" id="Phobius"/>
    </source>
</evidence>
<proteinExistence type="predicted"/>
<dbReference type="SUPFAM" id="SSF81442">
    <property type="entry name" value="Cytochrome c oxidase subunit I-like"/>
    <property type="match status" value="1"/>
</dbReference>
<keyword evidence="1" id="KW-1133">Transmembrane helix</keyword>
<keyword evidence="1" id="KW-0812">Transmembrane</keyword>
<feature type="transmembrane region" description="Helical" evidence="1">
    <location>
        <begin position="100"/>
        <end position="117"/>
    </location>
</feature>
<name>A0ABV1M8C8_9NEIS</name>
<keyword evidence="1" id="KW-0472">Membrane</keyword>
<evidence type="ECO:0000313" key="2">
    <source>
        <dbReference type="EMBL" id="MEQ6291800.1"/>
    </source>
</evidence>
<dbReference type="InterPro" id="IPR036927">
    <property type="entry name" value="Cyt_c_oxase-like_su1_sf"/>
</dbReference>
<reference evidence="2" key="1">
    <citation type="submission" date="2024-06" db="EMBL/GenBank/DDBJ databases">
        <title>Genome sequence of Vogesella sp. MAHUQ-64.</title>
        <authorList>
            <person name="Huq M.A."/>
        </authorList>
    </citation>
    <scope>NUCLEOTIDE SEQUENCE</scope>
    <source>
        <strain evidence="2">MAHUQ-64</strain>
    </source>
</reference>
<organism evidence="2 3">
    <name type="scientific">Vogesella oryzagri</name>
    <dbReference type="NCBI Taxonomy" id="3160864"/>
    <lineage>
        <taxon>Bacteria</taxon>
        <taxon>Pseudomonadati</taxon>
        <taxon>Pseudomonadota</taxon>
        <taxon>Betaproteobacteria</taxon>
        <taxon>Neisseriales</taxon>
        <taxon>Chromobacteriaceae</taxon>
        <taxon>Vogesella</taxon>
    </lineage>
</organism>
<sequence>MLANRFLRIAVLYALFGIGLGVYMGASGQFLNRGIHVHANLVGWVSMAVMGIIYRLYPQLQHSRWAAVHFWLHNGGLPLMLLGLYGLLHGYGWGEPLTGVGSLLVALAFLSFALNLLRNLEHDTVSAARGEPLPQQQALH</sequence>
<comment type="caution">
    <text evidence="2">The sequence shown here is derived from an EMBL/GenBank/DDBJ whole genome shotgun (WGS) entry which is preliminary data.</text>
</comment>
<evidence type="ECO:0000313" key="3">
    <source>
        <dbReference type="Proteomes" id="UP001433638"/>
    </source>
</evidence>